<accession>B4CWN9</accession>
<dbReference type="RefSeq" id="WP_006978403.1">
    <property type="nucleotide sequence ID" value="NZ_ABVL01000002.1"/>
</dbReference>
<dbReference type="SUPFAM" id="SSF82649">
    <property type="entry name" value="SufE/NifU"/>
    <property type="match status" value="1"/>
</dbReference>
<proteinExistence type="predicted"/>
<dbReference type="Pfam" id="PF02657">
    <property type="entry name" value="SufE"/>
    <property type="match status" value="1"/>
</dbReference>
<dbReference type="EMBL" id="ABVL01000002">
    <property type="protein sequence ID" value="EDY21831.1"/>
    <property type="molecule type" value="Genomic_DNA"/>
</dbReference>
<sequence>MSSGSHEPTEDSPESHYPGKLASIIHLFETLPEEEKRENLIAYSEQAKKHEPKEGETFDLEDVRKDEECTDTVGVFLRLDAEKRAHFRITLGPQVQTLTKAMTSILCKGLDGLQIPEILELPADFVPKIVGGHLVRIRSQTVYYILTRIKSACKVLLNRQRAAEA</sequence>
<dbReference type="Proteomes" id="UP000005824">
    <property type="component" value="Unassembled WGS sequence"/>
</dbReference>
<keyword evidence="3" id="KW-1185">Reference proteome</keyword>
<dbReference type="InterPro" id="IPR003808">
    <property type="entry name" value="Fe-S_metab-assoc_dom"/>
</dbReference>
<evidence type="ECO:0000313" key="2">
    <source>
        <dbReference type="EMBL" id="EDY21831.1"/>
    </source>
</evidence>
<protein>
    <recommendedName>
        <fullName evidence="1">Fe-S metabolism associated domain-containing protein</fullName>
    </recommendedName>
</protein>
<dbReference type="eggNOG" id="COG2166">
    <property type="taxonomic scope" value="Bacteria"/>
</dbReference>
<organism evidence="2 3">
    <name type="scientific">Chthoniobacter flavus Ellin428</name>
    <dbReference type="NCBI Taxonomy" id="497964"/>
    <lineage>
        <taxon>Bacteria</taxon>
        <taxon>Pseudomonadati</taxon>
        <taxon>Verrucomicrobiota</taxon>
        <taxon>Spartobacteria</taxon>
        <taxon>Chthoniobacterales</taxon>
        <taxon>Chthoniobacteraceae</taxon>
        <taxon>Chthoniobacter</taxon>
    </lineage>
</organism>
<dbReference type="Gene3D" id="3.90.1010.10">
    <property type="match status" value="1"/>
</dbReference>
<reference evidence="2 3" key="1">
    <citation type="journal article" date="2011" name="J. Bacteriol.">
        <title>Genome sequence of Chthoniobacter flavus Ellin428, an aerobic heterotrophic soil bacterium.</title>
        <authorList>
            <person name="Kant R."/>
            <person name="van Passel M.W."/>
            <person name="Palva A."/>
            <person name="Lucas S."/>
            <person name="Lapidus A."/>
            <person name="Glavina Del Rio T."/>
            <person name="Dalin E."/>
            <person name="Tice H."/>
            <person name="Bruce D."/>
            <person name="Goodwin L."/>
            <person name="Pitluck S."/>
            <person name="Larimer F.W."/>
            <person name="Land M.L."/>
            <person name="Hauser L."/>
            <person name="Sangwan P."/>
            <person name="de Vos W.M."/>
            <person name="Janssen P.H."/>
            <person name="Smidt H."/>
        </authorList>
    </citation>
    <scope>NUCLEOTIDE SEQUENCE [LARGE SCALE GENOMIC DNA]</scope>
    <source>
        <strain evidence="2 3">Ellin428</strain>
    </source>
</reference>
<evidence type="ECO:0000259" key="1">
    <source>
        <dbReference type="Pfam" id="PF02657"/>
    </source>
</evidence>
<dbReference type="AlphaFoldDB" id="B4CWN9"/>
<dbReference type="InParanoid" id="B4CWN9"/>
<evidence type="ECO:0000313" key="3">
    <source>
        <dbReference type="Proteomes" id="UP000005824"/>
    </source>
</evidence>
<name>B4CWN9_9BACT</name>
<dbReference type="STRING" id="497964.CfE428DRAFT_1077"/>
<comment type="caution">
    <text evidence="2">The sequence shown here is derived from an EMBL/GenBank/DDBJ whole genome shotgun (WGS) entry which is preliminary data.</text>
</comment>
<feature type="domain" description="Fe-S metabolism associated" evidence="1">
    <location>
        <begin position="28"/>
        <end position="151"/>
    </location>
</feature>
<gene>
    <name evidence="2" type="ORF">CfE428DRAFT_1077</name>
</gene>